<reference evidence="1" key="1">
    <citation type="submission" date="2016-10" db="EMBL/GenBank/DDBJ databases">
        <title>Sequence of Gallionella enrichment culture.</title>
        <authorList>
            <person name="Poehlein A."/>
            <person name="Muehling M."/>
            <person name="Daniel R."/>
        </authorList>
    </citation>
    <scope>NUCLEOTIDE SEQUENCE</scope>
</reference>
<name>A0A1J5P7H7_9ZZZZ</name>
<protein>
    <submittedName>
        <fullName evidence="1">Uncharacterized protein</fullName>
    </submittedName>
</protein>
<sequence length="79" mass="8225">MGRGLYAATIHPDLAGPAHLFHRTLGNHGELALQPTVQALLAVLDTHSQDADAAHASTARIMCTPPTSAANETTTDNPT</sequence>
<dbReference type="EMBL" id="MLJW01009032">
    <property type="protein sequence ID" value="OIQ63412.1"/>
    <property type="molecule type" value="Genomic_DNA"/>
</dbReference>
<dbReference type="AlphaFoldDB" id="A0A1J5P7H7"/>
<gene>
    <name evidence="1" type="ORF">GALL_550460</name>
</gene>
<organism evidence="1">
    <name type="scientific">mine drainage metagenome</name>
    <dbReference type="NCBI Taxonomy" id="410659"/>
    <lineage>
        <taxon>unclassified sequences</taxon>
        <taxon>metagenomes</taxon>
        <taxon>ecological metagenomes</taxon>
    </lineage>
</organism>
<evidence type="ECO:0000313" key="1">
    <source>
        <dbReference type="EMBL" id="OIQ63412.1"/>
    </source>
</evidence>
<accession>A0A1J5P7H7</accession>
<comment type="caution">
    <text evidence="1">The sequence shown here is derived from an EMBL/GenBank/DDBJ whole genome shotgun (WGS) entry which is preliminary data.</text>
</comment>
<proteinExistence type="predicted"/>